<feature type="non-terminal residue" evidence="2">
    <location>
        <position position="1"/>
    </location>
</feature>
<feature type="transmembrane region" description="Helical" evidence="1">
    <location>
        <begin position="26"/>
        <end position="45"/>
    </location>
</feature>
<evidence type="ECO:0000256" key="1">
    <source>
        <dbReference type="SAM" id="Phobius"/>
    </source>
</evidence>
<dbReference type="EMBL" id="QNBD01000243">
    <property type="protein sequence ID" value="RKX68762.1"/>
    <property type="molecule type" value="Genomic_DNA"/>
</dbReference>
<reference evidence="2 3" key="1">
    <citation type="submission" date="2018-06" db="EMBL/GenBank/DDBJ databases">
        <title>Extensive metabolic versatility and redundancy in microbially diverse, dynamic hydrothermal sediments.</title>
        <authorList>
            <person name="Dombrowski N."/>
            <person name="Teske A."/>
            <person name="Baker B.J."/>
        </authorList>
    </citation>
    <scope>NUCLEOTIDE SEQUENCE [LARGE SCALE GENOMIC DNA]</scope>
    <source>
        <strain evidence="2">B10_G13</strain>
    </source>
</reference>
<sequence length="141" mass="16728">GISLWGFFGEFLEDADLYVKDATVEIAHWNFLPILFFVIFLFLNLRKYLSIPIQFSLLSFLLIWILHFIMIFQLEVLSRTHLSTYIMCGIFAFLTGFSVYKVRRSKSINLIMFWSYFGLLTAWSVLEYIWGWRLIPGPYSI</sequence>
<keyword evidence="1" id="KW-0472">Membrane</keyword>
<protein>
    <submittedName>
        <fullName evidence="2">Uncharacterized protein</fullName>
    </submittedName>
</protein>
<dbReference type="AlphaFoldDB" id="A0A660SDX9"/>
<gene>
    <name evidence="2" type="ORF">DRP43_05155</name>
</gene>
<evidence type="ECO:0000313" key="2">
    <source>
        <dbReference type="EMBL" id="RKX68762.1"/>
    </source>
</evidence>
<feature type="transmembrane region" description="Helical" evidence="1">
    <location>
        <begin position="112"/>
        <end position="130"/>
    </location>
</feature>
<feature type="transmembrane region" description="Helical" evidence="1">
    <location>
        <begin position="57"/>
        <end position="76"/>
    </location>
</feature>
<feature type="transmembrane region" description="Helical" evidence="1">
    <location>
        <begin position="82"/>
        <end position="100"/>
    </location>
</feature>
<keyword evidence="1" id="KW-1133">Transmembrane helix</keyword>
<organism evidence="2 3">
    <name type="scientific">candidate division TA06 bacterium</name>
    <dbReference type="NCBI Taxonomy" id="2250710"/>
    <lineage>
        <taxon>Bacteria</taxon>
        <taxon>Bacteria division TA06</taxon>
    </lineage>
</organism>
<accession>A0A660SDX9</accession>
<evidence type="ECO:0000313" key="3">
    <source>
        <dbReference type="Proteomes" id="UP000271125"/>
    </source>
</evidence>
<comment type="caution">
    <text evidence="2">The sequence shown here is derived from an EMBL/GenBank/DDBJ whole genome shotgun (WGS) entry which is preliminary data.</text>
</comment>
<proteinExistence type="predicted"/>
<dbReference type="Proteomes" id="UP000271125">
    <property type="component" value="Unassembled WGS sequence"/>
</dbReference>
<name>A0A660SDX9_UNCT6</name>
<keyword evidence="1" id="KW-0812">Transmembrane</keyword>